<dbReference type="Proteomes" id="UP000249754">
    <property type="component" value="Unassembled WGS sequence"/>
</dbReference>
<dbReference type="SUPFAM" id="SSF160631">
    <property type="entry name" value="SMI1/KNR4-like"/>
    <property type="match status" value="1"/>
</dbReference>
<dbReference type="InterPro" id="IPR037883">
    <property type="entry name" value="Knr4/Smi1-like_sf"/>
</dbReference>
<accession>A0A327T8F4</accession>
<evidence type="ECO:0000313" key="2">
    <source>
        <dbReference type="Proteomes" id="UP000249754"/>
    </source>
</evidence>
<dbReference type="RefSeq" id="WP_111632072.1">
    <property type="nucleotide sequence ID" value="NZ_QLLR01000001.1"/>
</dbReference>
<organism evidence="1 2">
    <name type="scientific">Pedobacter cryoconitis</name>
    <dbReference type="NCBI Taxonomy" id="188932"/>
    <lineage>
        <taxon>Bacteria</taxon>
        <taxon>Pseudomonadati</taxon>
        <taxon>Bacteroidota</taxon>
        <taxon>Sphingobacteriia</taxon>
        <taxon>Sphingobacteriales</taxon>
        <taxon>Sphingobacteriaceae</taxon>
        <taxon>Pedobacter</taxon>
    </lineage>
</organism>
<dbReference type="OrthoDB" id="646254at2"/>
<dbReference type="AlphaFoldDB" id="A0A327T8F4"/>
<comment type="caution">
    <text evidence="1">The sequence shown here is derived from an EMBL/GenBank/DDBJ whole genome shotgun (WGS) entry which is preliminary data.</text>
</comment>
<dbReference type="EMBL" id="QLLR01000001">
    <property type="protein sequence ID" value="RAJ37361.1"/>
    <property type="molecule type" value="Genomic_DNA"/>
</dbReference>
<name>A0A327T8F4_9SPHI</name>
<dbReference type="Pfam" id="PF14568">
    <property type="entry name" value="SUKH_6"/>
    <property type="match status" value="1"/>
</dbReference>
<dbReference type="Gene3D" id="3.40.1580.10">
    <property type="entry name" value="SMI1/KNR4-like"/>
    <property type="match status" value="1"/>
</dbReference>
<reference evidence="1 2" key="1">
    <citation type="submission" date="2018-06" db="EMBL/GenBank/DDBJ databases">
        <title>Genomic Encyclopedia of Archaeal and Bacterial Type Strains, Phase II (KMG-II): from individual species to whole genera.</title>
        <authorList>
            <person name="Goeker M."/>
        </authorList>
    </citation>
    <scope>NUCLEOTIDE SEQUENCE [LARGE SCALE GENOMIC DNA]</scope>
    <source>
        <strain evidence="1 2">DSM 14825</strain>
    </source>
</reference>
<evidence type="ECO:0000313" key="1">
    <source>
        <dbReference type="EMBL" id="RAJ37361.1"/>
    </source>
</evidence>
<gene>
    <name evidence="1" type="ORF">LY11_00438</name>
</gene>
<sequence length="85" mass="9753">MEIERFGEGDIKTIEELEDKSDIKLPGDYKDFLIKNNGARVNDGIFHVKALDENILLHIMPDLIVHLNTPLNDAVISYKIETFKK</sequence>
<protein>
    <submittedName>
        <fullName evidence="1">SUKH superfamily protein</fullName>
    </submittedName>
</protein>
<proteinExistence type="predicted"/>